<keyword evidence="1" id="KW-1133">Transmembrane helix</keyword>
<proteinExistence type="predicted"/>
<organism evidence="3 4">
    <name type="scientific">Phialocephala subalpina</name>
    <dbReference type="NCBI Taxonomy" id="576137"/>
    <lineage>
        <taxon>Eukaryota</taxon>
        <taxon>Fungi</taxon>
        <taxon>Dikarya</taxon>
        <taxon>Ascomycota</taxon>
        <taxon>Pezizomycotina</taxon>
        <taxon>Leotiomycetes</taxon>
        <taxon>Helotiales</taxon>
        <taxon>Mollisiaceae</taxon>
        <taxon>Phialocephala</taxon>
        <taxon>Phialocephala fortinii species complex</taxon>
    </lineage>
</organism>
<dbReference type="Proteomes" id="UP000184330">
    <property type="component" value="Unassembled WGS sequence"/>
</dbReference>
<dbReference type="InterPro" id="IPR000757">
    <property type="entry name" value="Beta-glucanase-like"/>
</dbReference>
<dbReference type="InterPro" id="IPR013320">
    <property type="entry name" value="ConA-like_dom_sf"/>
</dbReference>
<dbReference type="AlphaFoldDB" id="A0A1L7WV97"/>
<evidence type="ECO:0000313" key="4">
    <source>
        <dbReference type="Proteomes" id="UP000184330"/>
    </source>
</evidence>
<keyword evidence="4" id="KW-1185">Reference proteome</keyword>
<evidence type="ECO:0000256" key="1">
    <source>
        <dbReference type="SAM" id="Phobius"/>
    </source>
</evidence>
<dbReference type="PROSITE" id="PS51762">
    <property type="entry name" value="GH16_2"/>
    <property type="match status" value="1"/>
</dbReference>
<evidence type="ECO:0000259" key="2">
    <source>
        <dbReference type="PROSITE" id="PS51762"/>
    </source>
</evidence>
<dbReference type="Gene3D" id="2.60.120.200">
    <property type="match status" value="1"/>
</dbReference>
<dbReference type="STRING" id="576137.A0A1L7WV97"/>
<reference evidence="3 4" key="1">
    <citation type="submission" date="2016-03" db="EMBL/GenBank/DDBJ databases">
        <authorList>
            <person name="Ploux O."/>
        </authorList>
    </citation>
    <scope>NUCLEOTIDE SEQUENCE [LARGE SCALE GENOMIC DNA]</scope>
    <source>
        <strain evidence="3 4">UAMH 11012</strain>
    </source>
</reference>
<dbReference type="Pfam" id="PF26113">
    <property type="entry name" value="GH16_XgeA"/>
    <property type="match status" value="1"/>
</dbReference>
<dbReference type="PANTHER" id="PTHR10963">
    <property type="entry name" value="GLYCOSYL HYDROLASE-RELATED"/>
    <property type="match status" value="1"/>
</dbReference>
<keyword evidence="1" id="KW-0812">Transmembrane</keyword>
<dbReference type="InterPro" id="IPR050546">
    <property type="entry name" value="Glycosyl_Hydrlase_16"/>
</dbReference>
<protein>
    <submittedName>
        <fullName evidence="3">Related to endo-1,3(4)-beta-glucanase</fullName>
    </submittedName>
</protein>
<dbReference type="CDD" id="cd02181">
    <property type="entry name" value="GH16_fungal_Lam16A_glucanase"/>
    <property type="match status" value="1"/>
</dbReference>
<dbReference type="SUPFAM" id="SSF49899">
    <property type="entry name" value="Concanavalin A-like lectins/glucanases"/>
    <property type="match status" value="1"/>
</dbReference>
<keyword evidence="1" id="KW-0472">Membrane</keyword>
<feature type="transmembrane region" description="Helical" evidence="1">
    <location>
        <begin position="51"/>
        <end position="72"/>
    </location>
</feature>
<dbReference type="OrthoDB" id="192832at2759"/>
<dbReference type="PANTHER" id="PTHR10963:SF42">
    <property type="entry name" value="PUTATIVE (AFU_ORTHOLOGUE AFUA_5G02280)-RELATED"/>
    <property type="match status" value="1"/>
</dbReference>
<feature type="domain" description="GH16" evidence="2">
    <location>
        <begin position="80"/>
        <end position="371"/>
    </location>
</feature>
<dbReference type="GO" id="GO:0004553">
    <property type="term" value="F:hydrolase activity, hydrolyzing O-glycosyl compounds"/>
    <property type="evidence" value="ECO:0007669"/>
    <property type="project" value="InterPro"/>
</dbReference>
<accession>A0A1L7WV97</accession>
<dbReference type="EMBL" id="FJOG01000008">
    <property type="protein sequence ID" value="CZR56688.1"/>
    <property type="molecule type" value="Genomic_DNA"/>
</dbReference>
<dbReference type="GO" id="GO:0009251">
    <property type="term" value="P:glucan catabolic process"/>
    <property type="evidence" value="ECO:0007669"/>
    <property type="project" value="TreeGrafter"/>
</dbReference>
<sequence>MAGRAKNGASSNINMTDNYGRYMGPPPEYKVDRDDTLYHPWYNVKYWGKKAWLIAGAIIVAIIVIIIVVAVVETKANRYPDYTKLDYTLSETYSGADFFTSNFDYFTGYDPSSGFVHYVPSEEAESLNLTYASSSSAILRVDTSVGNTSSPDASTGRFSVRVTSKKQYGLNNLFVFDVKHSPLGCGTWPALWLSDPANWPTNGEIDIMEAVNVVGEYNNQMTLHTSSGCSMGVKRKETGKSLQNSCVNSTNENAGCGVDASTDKSTFGSTFNSNGGGVMAMELRSAGIRMWQFARDSIPSDVWSSPDPSSWGEATADFPNTDCNIGNHFRNQSIIANIDLCGSWAGTQSVYSENCPGTCTDYVANYPSAFTDAYWEFGNFTVFSASNSTSS</sequence>
<name>A0A1L7WV97_9HELO</name>
<gene>
    <name evidence="3" type="ORF">PAC_06577</name>
</gene>
<evidence type="ECO:0000313" key="3">
    <source>
        <dbReference type="EMBL" id="CZR56688.1"/>
    </source>
</evidence>